<name>A0A9P5ABT6_9HYPO</name>
<feature type="compositionally biased region" description="Low complexity" evidence="1">
    <location>
        <begin position="110"/>
        <end position="131"/>
    </location>
</feature>
<feature type="region of interest" description="Disordered" evidence="1">
    <location>
        <begin position="104"/>
        <end position="442"/>
    </location>
</feature>
<feature type="compositionally biased region" description="Polar residues" evidence="1">
    <location>
        <begin position="405"/>
        <end position="422"/>
    </location>
</feature>
<sequence>MPLKKFNQNTNPKGKGKANAATPRQPKVEATAPSHSMRQTRARSRLNNAPPLMEELDYRGRPVGPLPAEPDFISFNEVLRRLGGTENKANRERRTRIILHRRAAASVAGRSYQNQSSGLSSSSRPAAGSANLSPSPGPSVHSESSVDSSPAISSLPDWDQDPNSSSELSSPQSSELSTPWPSSPDPTRNSAPEPPSPAAPAHEPTPPPPLAGLSNLIPSSGTSSSSDSGVATPNSPNRTSPPQDQPSPDTLKVDMLVAMGEEQPSSDGHESHGDSRSGKPPHDDSDKDGCRSGYDPSNEVTSDDTEFTGSGSSSSYEDRDDKNNNASDGPCSGPSGSGGPRDPPSSPGLPLGAGSSGNQGGISGYDADNEIASRQEDLPAAPLSRPTGGGSDSTHTLEAEESDTEISPTLTTRQRSPTNPSTCVPEFFSPRRNGQHRRSSRPAEVILSPPYAACFGSQNDSEASDRIKEHRKAIMQTAQQAIQLESSPTSSDGYVGKRKRSCDDYDTSTTGMKRRQTSSLQPNTATSTTTITITQSSVVATEVAGHQHGVPDTAGDSPICDITYAKMATPMDDISSGELSPLVMPSFDHEIPGIYGSGLRARRHYDWYEQWHYVGYECYHVHPCKHNPGRECHDCHNEWHKAWARFFKAEDLLEEAAANPEKYLRETGLDLRKDFLGALLQGVTWETNAPHLQPPAGGKVRIHPVRLAKHRLALAQIAAQG</sequence>
<dbReference type="Proteomes" id="UP000730481">
    <property type="component" value="Unassembled WGS sequence"/>
</dbReference>
<organism evidence="2 3">
    <name type="scientific">Fusarium beomiforme</name>
    <dbReference type="NCBI Taxonomy" id="44412"/>
    <lineage>
        <taxon>Eukaryota</taxon>
        <taxon>Fungi</taxon>
        <taxon>Dikarya</taxon>
        <taxon>Ascomycota</taxon>
        <taxon>Pezizomycotina</taxon>
        <taxon>Sordariomycetes</taxon>
        <taxon>Hypocreomycetidae</taxon>
        <taxon>Hypocreales</taxon>
        <taxon>Nectriaceae</taxon>
        <taxon>Fusarium</taxon>
        <taxon>Fusarium burgessii species complex</taxon>
    </lineage>
</organism>
<feature type="compositionally biased region" description="Polar residues" evidence="1">
    <location>
        <begin position="479"/>
        <end position="492"/>
    </location>
</feature>
<reference evidence="2" key="1">
    <citation type="journal article" date="2017" name="Mycologia">
        <title>Fusarium algeriense, sp. nov., a novel toxigenic crown rot pathogen of durum wheat from Algeria is nested in the Fusarium burgessii species complex.</title>
        <authorList>
            <person name="Laraba I."/>
            <person name="Keddad A."/>
            <person name="Boureghda H."/>
            <person name="Abdallah N."/>
            <person name="Vaughan M.M."/>
            <person name="Proctor R.H."/>
            <person name="Busman M."/>
            <person name="O'Donnell K."/>
        </authorList>
    </citation>
    <scope>NUCLEOTIDE SEQUENCE</scope>
    <source>
        <strain evidence="2">NRRL 25174</strain>
    </source>
</reference>
<gene>
    <name evidence="2" type="ORF">FBEOM_10199</name>
</gene>
<comment type="caution">
    <text evidence="2">The sequence shown here is derived from an EMBL/GenBank/DDBJ whole genome shotgun (WGS) entry which is preliminary data.</text>
</comment>
<dbReference type="OrthoDB" id="5105924at2759"/>
<evidence type="ECO:0000313" key="2">
    <source>
        <dbReference type="EMBL" id="KAF4335930.1"/>
    </source>
</evidence>
<evidence type="ECO:0000256" key="1">
    <source>
        <dbReference type="SAM" id="MobiDB-lite"/>
    </source>
</evidence>
<keyword evidence="3" id="KW-1185">Reference proteome</keyword>
<feature type="compositionally biased region" description="Polar residues" evidence="1">
    <location>
        <begin position="1"/>
        <end position="12"/>
    </location>
</feature>
<feature type="compositionally biased region" description="Pro residues" evidence="1">
    <location>
        <begin position="192"/>
        <end position="210"/>
    </location>
</feature>
<feature type="compositionally biased region" description="Polar residues" evidence="1">
    <location>
        <begin position="229"/>
        <end position="248"/>
    </location>
</feature>
<proteinExistence type="predicted"/>
<feature type="compositionally biased region" description="Gly residues" evidence="1">
    <location>
        <begin position="354"/>
        <end position="363"/>
    </location>
</feature>
<feature type="compositionally biased region" description="Low complexity" evidence="1">
    <location>
        <begin position="214"/>
        <end position="228"/>
    </location>
</feature>
<feature type="region of interest" description="Disordered" evidence="1">
    <location>
        <begin position="479"/>
        <end position="526"/>
    </location>
</feature>
<dbReference type="AlphaFoldDB" id="A0A9P5ABT6"/>
<protein>
    <submittedName>
        <fullName evidence="2">Srp40-suppressor of mutant ac40 of rna polymerase i and iii</fullName>
    </submittedName>
</protein>
<reference evidence="2" key="2">
    <citation type="submission" date="2020-02" db="EMBL/GenBank/DDBJ databases">
        <title>Identification and distribution of gene clusters putatively required for synthesis of sphingolipid metabolism inhibitors in phylogenetically diverse species of the filamentous fungus Fusarium.</title>
        <authorList>
            <person name="Kim H.-S."/>
            <person name="Busman M."/>
            <person name="Brown D.W."/>
            <person name="Divon H."/>
            <person name="Uhlig S."/>
            <person name="Proctor R.H."/>
        </authorList>
    </citation>
    <scope>NUCLEOTIDE SEQUENCE</scope>
    <source>
        <strain evidence="2">NRRL 25174</strain>
    </source>
</reference>
<evidence type="ECO:0000313" key="3">
    <source>
        <dbReference type="Proteomes" id="UP000730481"/>
    </source>
</evidence>
<dbReference type="EMBL" id="PVQB02000525">
    <property type="protein sequence ID" value="KAF4335930.1"/>
    <property type="molecule type" value="Genomic_DNA"/>
</dbReference>
<feature type="compositionally biased region" description="Low complexity" evidence="1">
    <location>
        <begin position="139"/>
        <end position="149"/>
    </location>
</feature>
<feature type="compositionally biased region" description="Basic and acidic residues" evidence="1">
    <location>
        <begin position="267"/>
        <end position="290"/>
    </location>
</feature>
<feature type="compositionally biased region" description="Polar residues" evidence="1">
    <location>
        <begin position="507"/>
        <end position="523"/>
    </location>
</feature>
<feature type="compositionally biased region" description="Low complexity" evidence="1">
    <location>
        <begin position="161"/>
        <end position="177"/>
    </location>
</feature>
<feature type="region of interest" description="Disordered" evidence="1">
    <location>
        <begin position="1"/>
        <end position="74"/>
    </location>
</feature>
<accession>A0A9P5ABT6</accession>